<dbReference type="EMBL" id="DSUJ01000008">
    <property type="protein sequence ID" value="HFI91251.1"/>
    <property type="molecule type" value="Genomic_DNA"/>
</dbReference>
<protein>
    <submittedName>
        <fullName evidence="4">4-hydroxythreonine-4-phosphate dehydrogenase PdxA</fullName>
        <ecNumber evidence="4">1.1.1.262</ecNumber>
    </submittedName>
</protein>
<sequence>MKNKFLFTCGDINGIGPEISIKLFEHLLRKGTSDHFIFICPSNVFGYYHNLLKSKLNYKIISHPEDSNSHQLNLLSLPKVKMRIGSPTKISGIVAYESLLLAIKFLKANKADAVITSPISKYAFELSGIKYPGQTEILAEECNTKNFLMMFLSKKLIAALATIHIPLKEVSKTISSNFIKNKVKVLIDSLRYDFGIASPSVAVLGLNPHSGEQGRIGKEEINNIIPAIKKFKKNVEGPFVPDAFFAKHLYKNFDAVFGMYHDQVLIPFKMMNFNKGVNFTAGLPIVRTSPDHGTAFDIAGKGIADYSSMLSAFQYAKIISTNRKKIV</sequence>
<proteinExistence type="predicted"/>
<dbReference type="InterPro" id="IPR005255">
    <property type="entry name" value="PdxA_fam"/>
</dbReference>
<dbReference type="Gene3D" id="3.40.718.10">
    <property type="entry name" value="Isopropylmalate Dehydrogenase"/>
    <property type="match status" value="1"/>
</dbReference>
<keyword evidence="1" id="KW-0479">Metal-binding</keyword>
<evidence type="ECO:0000256" key="2">
    <source>
        <dbReference type="ARBA" id="ARBA00023002"/>
    </source>
</evidence>
<keyword evidence="2 4" id="KW-0560">Oxidoreductase</keyword>
<keyword evidence="3" id="KW-0520">NAD</keyword>
<dbReference type="EC" id="1.1.1.262" evidence="4"/>
<reference evidence="4" key="1">
    <citation type="journal article" date="2020" name="mSystems">
        <title>Genome- and Community-Level Interaction Insights into Carbon Utilization and Element Cycling Functions of Hydrothermarchaeota in Hydrothermal Sediment.</title>
        <authorList>
            <person name="Zhou Z."/>
            <person name="Liu Y."/>
            <person name="Xu W."/>
            <person name="Pan J."/>
            <person name="Luo Z.H."/>
            <person name="Li M."/>
        </authorList>
    </citation>
    <scope>NUCLEOTIDE SEQUENCE [LARGE SCALE GENOMIC DNA]</scope>
    <source>
        <strain evidence="4">SpSt-479</strain>
    </source>
</reference>
<dbReference type="AlphaFoldDB" id="A0A7V2ZJW4"/>
<gene>
    <name evidence="4" type="primary">pdxA</name>
    <name evidence="4" type="ORF">ENS31_06915</name>
</gene>
<comment type="caution">
    <text evidence="4">The sequence shown here is derived from an EMBL/GenBank/DDBJ whole genome shotgun (WGS) entry which is preliminary data.</text>
</comment>
<dbReference type="Pfam" id="PF04166">
    <property type="entry name" value="PdxA"/>
    <property type="match status" value="1"/>
</dbReference>
<dbReference type="GO" id="GO:0046872">
    <property type="term" value="F:metal ion binding"/>
    <property type="evidence" value="ECO:0007669"/>
    <property type="project" value="UniProtKB-KW"/>
</dbReference>
<dbReference type="GO" id="GO:0051287">
    <property type="term" value="F:NAD binding"/>
    <property type="evidence" value="ECO:0007669"/>
    <property type="project" value="InterPro"/>
</dbReference>
<accession>A0A7V2ZJW4</accession>
<dbReference type="PANTHER" id="PTHR30004">
    <property type="entry name" value="4-HYDROXYTHREONINE-4-PHOSPHATE DEHYDROGENASE"/>
    <property type="match status" value="1"/>
</dbReference>
<dbReference type="NCBIfam" id="TIGR00557">
    <property type="entry name" value="pdxA"/>
    <property type="match status" value="1"/>
</dbReference>
<name>A0A7V2ZJW4_9BACT</name>
<dbReference type="SUPFAM" id="SSF53659">
    <property type="entry name" value="Isocitrate/Isopropylmalate dehydrogenase-like"/>
    <property type="match status" value="1"/>
</dbReference>
<dbReference type="PANTHER" id="PTHR30004:SF6">
    <property type="entry name" value="D-THREONATE 4-PHOSPHATE DEHYDROGENASE"/>
    <property type="match status" value="1"/>
</dbReference>
<evidence type="ECO:0000313" key="4">
    <source>
        <dbReference type="EMBL" id="HFI91251.1"/>
    </source>
</evidence>
<organism evidence="4">
    <name type="scientific">Ignavibacterium album</name>
    <dbReference type="NCBI Taxonomy" id="591197"/>
    <lineage>
        <taxon>Bacteria</taxon>
        <taxon>Pseudomonadati</taxon>
        <taxon>Ignavibacteriota</taxon>
        <taxon>Ignavibacteria</taxon>
        <taxon>Ignavibacteriales</taxon>
        <taxon>Ignavibacteriaceae</taxon>
        <taxon>Ignavibacterium</taxon>
    </lineage>
</organism>
<dbReference type="GO" id="GO:0050570">
    <property type="term" value="F:4-hydroxythreonine-4-phosphate dehydrogenase activity"/>
    <property type="evidence" value="ECO:0007669"/>
    <property type="project" value="UniProtKB-EC"/>
</dbReference>
<evidence type="ECO:0000256" key="3">
    <source>
        <dbReference type="ARBA" id="ARBA00023027"/>
    </source>
</evidence>
<evidence type="ECO:0000256" key="1">
    <source>
        <dbReference type="ARBA" id="ARBA00022723"/>
    </source>
</evidence>